<dbReference type="Proteomes" id="UP000224076">
    <property type="component" value="Unassembled WGS sequence"/>
</dbReference>
<evidence type="ECO:0000256" key="1">
    <source>
        <dbReference type="SAM" id="Phobius"/>
    </source>
</evidence>
<feature type="transmembrane region" description="Helical" evidence="1">
    <location>
        <begin position="20"/>
        <end position="39"/>
    </location>
</feature>
<keyword evidence="1" id="KW-1133">Transmembrane helix</keyword>
<name>A0A2B0TJF1_BACCE</name>
<comment type="caution">
    <text evidence="2">The sequence shown here is derived from an EMBL/GenBank/DDBJ whole genome shotgun (WGS) entry which is preliminary data.</text>
</comment>
<accession>A0A2B0TJF1</accession>
<protein>
    <submittedName>
        <fullName evidence="2">Uncharacterized protein</fullName>
    </submittedName>
</protein>
<gene>
    <name evidence="2" type="ORF">COK86_00365</name>
</gene>
<sequence length="63" mass="7368">MKMASSLLVKCKVRQSLFLVKIGATLHTMVMFIGIKQYVLDRTKRSMKRNVYLRGEDFILMND</sequence>
<proteinExistence type="predicted"/>
<evidence type="ECO:0000313" key="3">
    <source>
        <dbReference type="Proteomes" id="UP000224076"/>
    </source>
</evidence>
<organism evidence="2 3">
    <name type="scientific">Bacillus cereus</name>
    <dbReference type="NCBI Taxonomy" id="1396"/>
    <lineage>
        <taxon>Bacteria</taxon>
        <taxon>Bacillati</taxon>
        <taxon>Bacillota</taxon>
        <taxon>Bacilli</taxon>
        <taxon>Bacillales</taxon>
        <taxon>Bacillaceae</taxon>
        <taxon>Bacillus</taxon>
        <taxon>Bacillus cereus group</taxon>
    </lineage>
</organism>
<reference evidence="2 3" key="1">
    <citation type="submission" date="2017-09" db="EMBL/GenBank/DDBJ databases">
        <title>Large-scale bioinformatics analysis of Bacillus genomes uncovers conserved roles of natural products in bacterial physiology.</title>
        <authorList>
            <consortium name="Agbiome Team Llc"/>
            <person name="Bleich R.M."/>
            <person name="Grubbs K.J."/>
            <person name="Santa Maria K.C."/>
            <person name="Allen S.E."/>
            <person name="Farag S."/>
            <person name="Shank E.A."/>
            <person name="Bowers A."/>
        </authorList>
    </citation>
    <scope>NUCLEOTIDE SEQUENCE [LARGE SCALE GENOMIC DNA]</scope>
    <source>
        <strain evidence="2 3">AFS061806</strain>
    </source>
</reference>
<keyword evidence="1" id="KW-0812">Transmembrane</keyword>
<dbReference type="EMBL" id="NVDG01000001">
    <property type="protein sequence ID" value="PFU48696.1"/>
    <property type="molecule type" value="Genomic_DNA"/>
</dbReference>
<dbReference type="AlphaFoldDB" id="A0A2B0TJF1"/>
<keyword evidence="1" id="KW-0472">Membrane</keyword>
<evidence type="ECO:0000313" key="2">
    <source>
        <dbReference type="EMBL" id="PFU48696.1"/>
    </source>
</evidence>